<reference evidence="1" key="1">
    <citation type="journal article" date="2014" name="Front. Microbiol.">
        <title>High frequency of phylogenetically diverse reductive dehalogenase-homologous genes in deep subseafloor sedimentary metagenomes.</title>
        <authorList>
            <person name="Kawai M."/>
            <person name="Futagami T."/>
            <person name="Toyoda A."/>
            <person name="Takaki Y."/>
            <person name="Nishi S."/>
            <person name="Hori S."/>
            <person name="Arai W."/>
            <person name="Tsubouchi T."/>
            <person name="Morono Y."/>
            <person name="Uchiyama I."/>
            <person name="Ito T."/>
            <person name="Fujiyama A."/>
            <person name="Inagaki F."/>
            <person name="Takami H."/>
        </authorList>
    </citation>
    <scope>NUCLEOTIDE SEQUENCE</scope>
    <source>
        <strain evidence="1">Expedition CK06-06</strain>
    </source>
</reference>
<comment type="caution">
    <text evidence="1">The sequence shown here is derived from an EMBL/GenBank/DDBJ whole genome shotgun (WGS) entry which is preliminary data.</text>
</comment>
<accession>X1DPB3</accession>
<dbReference type="InterPro" id="IPR014825">
    <property type="entry name" value="DNA_alkylation"/>
</dbReference>
<name>X1DPB3_9ZZZZ</name>
<sequence>REFKSKSNLESIEGMARFGITPDKTFGIRIPELRKMAKRIKKDRELAHKLWDTGYRETMILASMIDVPALFHQTAL</sequence>
<dbReference type="AlphaFoldDB" id="X1DPB3"/>
<gene>
    <name evidence="1" type="ORF">S03H2_01937</name>
</gene>
<organism evidence="1">
    <name type="scientific">marine sediment metagenome</name>
    <dbReference type="NCBI Taxonomy" id="412755"/>
    <lineage>
        <taxon>unclassified sequences</taxon>
        <taxon>metagenomes</taxon>
        <taxon>ecological metagenomes</taxon>
    </lineage>
</organism>
<dbReference type="InterPro" id="IPR016024">
    <property type="entry name" value="ARM-type_fold"/>
</dbReference>
<dbReference type="SUPFAM" id="SSF48371">
    <property type="entry name" value="ARM repeat"/>
    <property type="match status" value="1"/>
</dbReference>
<protein>
    <submittedName>
        <fullName evidence="1">Uncharacterized protein</fullName>
    </submittedName>
</protein>
<dbReference type="Pfam" id="PF08713">
    <property type="entry name" value="DNA_alkylation"/>
    <property type="match status" value="1"/>
</dbReference>
<dbReference type="EMBL" id="BARU01000606">
    <property type="protein sequence ID" value="GAH22796.1"/>
    <property type="molecule type" value="Genomic_DNA"/>
</dbReference>
<evidence type="ECO:0000313" key="1">
    <source>
        <dbReference type="EMBL" id="GAH22796.1"/>
    </source>
</evidence>
<dbReference type="Gene3D" id="1.25.10.90">
    <property type="match status" value="1"/>
</dbReference>
<feature type="non-terminal residue" evidence="1">
    <location>
        <position position="1"/>
    </location>
</feature>
<dbReference type="PANTHER" id="PTHR41291">
    <property type="entry name" value="DNA ALKYLATION REPAIR PROTEIN"/>
    <property type="match status" value="1"/>
</dbReference>
<proteinExistence type="predicted"/>
<dbReference type="PANTHER" id="PTHR41291:SF1">
    <property type="entry name" value="DNA ALKYLATION REPAIR PROTEIN"/>
    <property type="match status" value="1"/>
</dbReference>